<sequence>MADVRLITENLFTEMTREMKKASSIYILTSFVMYSGVRLLEPHLKEAIERGAEVKVLAGDYLFVTQPHALQALLEIDPRIEVRLWRSGGTSFHPKAYLLQYEDNDGVLIVGSSNLSRSALTYGVEWNLAMQAKAAPMTFVEAQTRFMHLFYHEQTVPLNSETCMDYAREYEEYHRLHPSLVKTWTETEEIELTMPVYEDAEKRDSFVLKEAVASYGGIVPRPAQQIALEELEKTMSEGYDKAMVVMATGLGKTYLAAFFARNFNRVLFIAHKEELLYQARRSFAEVMPERTGGIYDGQTKERQADSVFASIYTLSIKRHLERFRPDEFDLIIVDEFHHAAANSYRRVLDYFQPTFLLGITATPYRTDGKDVYAICDGNVAFQLDFIEAVQRGWLAPFRYYGVYDDTDYSQITWLGNRYAEEELLQAQLKEEMAAKIYAAWNKHKQTRTLAFCSSIRQADFLSTFFRAKGVRALSLHSRTREMSRAEAIRQMEKGELDVIFTVDLFNEGTDIPSVDTLLFVRPTESLTIFTQQVGRGLRLYPTKEYCTIIDLIGNYRNADVKLTLFDTRTGTERKNHHCKPVVPFNCSMELETGVINLLQEMARKRQPRKEKLLQAFEEVKRDLGRIPTYLELHLYGRENSRAYRQEFTTYIRFLDWAGQLSQLESELLRKYEHWLNEVEATSMTKSYKMIVLLYMLNRGEQRWYHSVTPREVAPFFHRYLTEKEFRKRIDFSDKSSQKLWTYNEEQVAKLIAEKPMSNWSGSSKGLVAFTDGVFSLNFDIDPQDSPILYRWTRDICLYRLHVHFEKKAGRAE</sequence>
<dbReference type="Pfam" id="PF00271">
    <property type="entry name" value="Helicase_C"/>
    <property type="match status" value="1"/>
</dbReference>
<organism evidence="3 4">
    <name type="scientific">Brevibacillus aydinogluensis</name>
    <dbReference type="NCBI Taxonomy" id="927786"/>
    <lineage>
        <taxon>Bacteria</taxon>
        <taxon>Bacillati</taxon>
        <taxon>Bacillota</taxon>
        <taxon>Bacilli</taxon>
        <taxon>Bacillales</taxon>
        <taxon>Paenibacillaceae</taxon>
        <taxon>Brevibacillus</taxon>
    </lineage>
</organism>
<feature type="domain" description="Helicase C-terminal" evidence="2">
    <location>
        <begin position="410"/>
        <end position="582"/>
    </location>
</feature>
<dbReference type="EMBL" id="OY569118">
    <property type="protein sequence ID" value="CAJ1001868.1"/>
    <property type="molecule type" value="Genomic_DNA"/>
</dbReference>
<proteinExistence type="predicted"/>
<dbReference type="PROSITE" id="PS51192">
    <property type="entry name" value="HELICASE_ATP_BIND_1"/>
    <property type="match status" value="1"/>
</dbReference>
<dbReference type="Gene3D" id="3.30.870.10">
    <property type="entry name" value="Endonuclease Chain A"/>
    <property type="match status" value="1"/>
</dbReference>
<keyword evidence="4" id="KW-1185">Reference proteome</keyword>
<dbReference type="CDD" id="cd18032">
    <property type="entry name" value="DEXHc_RE_I_III_res"/>
    <property type="match status" value="1"/>
</dbReference>
<dbReference type="GO" id="GO:0036121">
    <property type="term" value="F:double-stranded DNA helicase activity"/>
    <property type="evidence" value="ECO:0007669"/>
    <property type="project" value="TreeGrafter"/>
</dbReference>
<dbReference type="Proteomes" id="UP001189619">
    <property type="component" value="Chromosome"/>
</dbReference>
<keyword evidence="3" id="KW-0067">ATP-binding</keyword>
<dbReference type="Pfam" id="PF04851">
    <property type="entry name" value="ResIII"/>
    <property type="match status" value="1"/>
</dbReference>
<gene>
    <name evidence="3" type="ORF">BSPP4475_06015</name>
</gene>
<dbReference type="SUPFAM" id="SSF56024">
    <property type="entry name" value="Phospholipase D/nuclease"/>
    <property type="match status" value="1"/>
</dbReference>
<reference evidence="3" key="1">
    <citation type="submission" date="2023-07" db="EMBL/GenBank/DDBJ databases">
        <authorList>
            <person name="Ivanov I."/>
            <person name="Teneva D."/>
            <person name="Stoikov I."/>
        </authorList>
    </citation>
    <scope>NUCLEOTIDE SEQUENCE</scope>
    <source>
        <strain evidence="3">4475</strain>
    </source>
</reference>
<protein>
    <submittedName>
        <fullName evidence="3">DNA helicase</fullName>
        <ecNumber evidence="3">3.1.21.3</ecNumber>
    </submittedName>
</protein>
<dbReference type="GO" id="GO:0009035">
    <property type="term" value="F:type I site-specific deoxyribonuclease activity"/>
    <property type="evidence" value="ECO:0007669"/>
    <property type="project" value="UniProtKB-EC"/>
</dbReference>
<dbReference type="Gene3D" id="3.40.50.300">
    <property type="entry name" value="P-loop containing nucleotide triphosphate hydrolases"/>
    <property type="match status" value="2"/>
</dbReference>
<accession>A0AA48M5W9</accession>
<dbReference type="PROSITE" id="PS51194">
    <property type="entry name" value="HELICASE_CTER"/>
    <property type="match status" value="1"/>
</dbReference>
<dbReference type="REBASE" id="742278">
    <property type="entry name" value="Bay4475ORF6015P"/>
</dbReference>
<evidence type="ECO:0000313" key="4">
    <source>
        <dbReference type="Proteomes" id="UP001189619"/>
    </source>
</evidence>
<dbReference type="KEGG" id="bayd:BSPP4475_06015"/>
<dbReference type="Pfam" id="PF13091">
    <property type="entry name" value="PLDc_2"/>
    <property type="match status" value="1"/>
</dbReference>
<keyword evidence="3" id="KW-0347">Helicase</keyword>
<dbReference type="GO" id="GO:0000403">
    <property type="term" value="F:Y-form DNA binding"/>
    <property type="evidence" value="ECO:0007669"/>
    <property type="project" value="TreeGrafter"/>
</dbReference>
<dbReference type="SUPFAM" id="SSF52540">
    <property type="entry name" value="P-loop containing nucleoside triphosphate hydrolases"/>
    <property type="match status" value="1"/>
</dbReference>
<keyword evidence="3" id="KW-0547">Nucleotide-binding</keyword>
<dbReference type="InterPro" id="IPR027417">
    <property type="entry name" value="P-loop_NTPase"/>
</dbReference>
<feature type="domain" description="Helicase ATP-binding" evidence="1">
    <location>
        <begin position="233"/>
        <end position="363"/>
    </location>
</feature>
<evidence type="ECO:0000259" key="1">
    <source>
        <dbReference type="PROSITE" id="PS51192"/>
    </source>
</evidence>
<dbReference type="PANTHER" id="PTHR47396">
    <property type="entry name" value="TYPE I RESTRICTION ENZYME ECOKI R PROTEIN"/>
    <property type="match status" value="1"/>
</dbReference>
<dbReference type="InterPro" id="IPR006935">
    <property type="entry name" value="Helicase/UvrB_N"/>
</dbReference>
<dbReference type="InterPro" id="IPR014001">
    <property type="entry name" value="Helicase_ATP-bd"/>
</dbReference>
<dbReference type="GO" id="GO:0061749">
    <property type="term" value="F:forked DNA-dependent helicase activity"/>
    <property type="evidence" value="ECO:0007669"/>
    <property type="project" value="TreeGrafter"/>
</dbReference>
<keyword evidence="3" id="KW-0378">Hydrolase</keyword>
<dbReference type="CDD" id="cd18799">
    <property type="entry name" value="SF2_C_EcoAI-like"/>
    <property type="match status" value="1"/>
</dbReference>
<dbReference type="GO" id="GO:0005524">
    <property type="term" value="F:ATP binding"/>
    <property type="evidence" value="ECO:0007669"/>
    <property type="project" value="InterPro"/>
</dbReference>
<dbReference type="InterPro" id="IPR025202">
    <property type="entry name" value="PLD-like_dom"/>
</dbReference>
<dbReference type="AlphaFoldDB" id="A0AA48M5W9"/>
<evidence type="ECO:0000259" key="2">
    <source>
        <dbReference type="PROSITE" id="PS51194"/>
    </source>
</evidence>
<evidence type="ECO:0000313" key="3">
    <source>
        <dbReference type="EMBL" id="CAJ1001868.1"/>
    </source>
</evidence>
<dbReference type="SMART" id="SM00490">
    <property type="entry name" value="HELICc"/>
    <property type="match status" value="1"/>
</dbReference>
<name>A0AA48M5W9_9BACL</name>
<dbReference type="SMART" id="SM00487">
    <property type="entry name" value="DEXDc"/>
    <property type="match status" value="1"/>
</dbReference>
<dbReference type="EC" id="3.1.21.3" evidence="3"/>
<dbReference type="RefSeq" id="WP_304415242.1">
    <property type="nucleotide sequence ID" value="NZ_OY569118.1"/>
</dbReference>
<dbReference type="PANTHER" id="PTHR47396:SF1">
    <property type="entry name" value="ATP-DEPENDENT HELICASE IRC3-RELATED"/>
    <property type="match status" value="1"/>
</dbReference>
<dbReference type="CDD" id="cd09205">
    <property type="entry name" value="PLDc_N_DEXD_b3"/>
    <property type="match status" value="1"/>
</dbReference>
<dbReference type="InterPro" id="IPR001650">
    <property type="entry name" value="Helicase_C-like"/>
</dbReference>
<dbReference type="InterPro" id="IPR050742">
    <property type="entry name" value="Helicase_Restrict-Modif_Enz"/>
</dbReference>